<dbReference type="AlphaFoldDB" id="A0AAW2J683"/>
<reference evidence="2" key="2">
    <citation type="journal article" date="2024" name="Plant">
        <title>Genomic evolution and insights into agronomic trait innovations of Sesamum species.</title>
        <authorList>
            <person name="Miao H."/>
            <person name="Wang L."/>
            <person name="Qu L."/>
            <person name="Liu H."/>
            <person name="Sun Y."/>
            <person name="Le M."/>
            <person name="Wang Q."/>
            <person name="Wei S."/>
            <person name="Zheng Y."/>
            <person name="Lin W."/>
            <person name="Duan Y."/>
            <person name="Cao H."/>
            <person name="Xiong S."/>
            <person name="Wang X."/>
            <person name="Wei L."/>
            <person name="Li C."/>
            <person name="Ma Q."/>
            <person name="Ju M."/>
            <person name="Zhao R."/>
            <person name="Li G."/>
            <person name="Mu C."/>
            <person name="Tian Q."/>
            <person name="Mei H."/>
            <person name="Zhang T."/>
            <person name="Gao T."/>
            <person name="Zhang H."/>
        </authorList>
    </citation>
    <scope>NUCLEOTIDE SEQUENCE</scope>
    <source>
        <strain evidence="2">G01</strain>
    </source>
</reference>
<feature type="region of interest" description="Disordered" evidence="1">
    <location>
        <begin position="1"/>
        <end position="69"/>
    </location>
</feature>
<comment type="caution">
    <text evidence="2">The sequence shown here is derived from an EMBL/GenBank/DDBJ whole genome shotgun (WGS) entry which is preliminary data.</text>
</comment>
<feature type="compositionally biased region" description="Polar residues" evidence="1">
    <location>
        <begin position="1"/>
        <end position="40"/>
    </location>
</feature>
<organism evidence="2">
    <name type="scientific">Sesamum angustifolium</name>
    <dbReference type="NCBI Taxonomy" id="2727405"/>
    <lineage>
        <taxon>Eukaryota</taxon>
        <taxon>Viridiplantae</taxon>
        <taxon>Streptophyta</taxon>
        <taxon>Embryophyta</taxon>
        <taxon>Tracheophyta</taxon>
        <taxon>Spermatophyta</taxon>
        <taxon>Magnoliopsida</taxon>
        <taxon>eudicotyledons</taxon>
        <taxon>Gunneridae</taxon>
        <taxon>Pentapetalae</taxon>
        <taxon>asterids</taxon>
        <taxon>lamiids</taxon>
        <taxon>Lamiales</taxon>
        <taxon>Pedaliaceae</taxon>
        <taxon>Sesamum</taxon>
    </lineage>
</organism>
<dbReference type="EMBL" id="JACGWK010001401">
    <property type="protein sequence ID" value="KAL0289451.1"/>
    <property type="molecule type" value="Genomic_DNA"/>
</dbReference>
<evidence type="ECO:0000256" key="1">
    <source>
        <dbReference type="SAM" id="MobiDB-lite"/>
    </source>
</evidence>
<proteinExistence type="predicted"/>
<protein>
    <submittedName>
        <fullName evidence="2">Uncharacterized protein</fullName>
    </submittedName>
</protein>
<evidence type="ECO:0000313" key="2">
    <source>
        <dbReference type="EMBL" id="KAL0289451.1"/>
    </source>
</evidence>
<gene>
    <name evidence="2" type="ORF">Sangu_2459000</name>
</gene>
<reference evidence="2" key="1">
    <citation type="submission" date="2020-06" db="EMBL/GenBank/DDBJ databases">
        <authorList>
            <person name="Li T."/>
            <person name="Hu X."/>
            <person name="Zhang T."/>
            <person name="Song X."/>
            <person name="Zhang H."/>
            <person name="Dai N."/>
            <person name="Sheng W."/>
            <person name="Hou X."/>
            <person name="Wei L."/>
        </authorList>
    </citation>
    <scope>NUCLEOTIDE SEQUENCE</scope>
    <source>
        <strain evidence="2">G01</strain>
        <tissue evidence="2">Leaf</tissue>
    </source>
</reference>
<sequence length="90" mass="9670">MTTDLSKNATDQTPSQGMNLADATDQTPSQGMNPTDTPASEQELVPPLRRSNRLTVRPPTVTPSSDCSGTMAKQFSKNNGGLLCMLKFQL</sequence>
<accession>A0AAW2J683</accession>
<name>A0AAW2J683_9LAMI</name>